<feature type="repeat" description="ANK" evidence="3">
    <location>
        <begin position="828"/>
        <end position="860"/>
    </location>
</feature>
<dbReference type="PROSITE" id="PS50297">
    <property type="entry name" value="ANK_REP_REGION"/>
    <property type="match status" value="5"/>
</dbReference>
<evidence type="ECO:0000256" key="2">
    <source>
        <dbReference type="ARBA" id="ARBA00023043"/>
    </source>
</evidence>
<dbReference type="SUPFAM" id="SSF52540">
    <property type="entry name" value="P-loop containing nucleoside triphosphate hydrolases"/>
    <property type="match status" value="1"/>
</dbReference>
<feature type="repeat" description="ANK" evidence="3">
    <location>
        <begin position="658"/>
        <end position="690"/>
    </location>
</feature>
<feature type="repeat" description="ANK" evidence="3">
    <location>
        <begin position="723"/>
        <end position="755"/>
    </location>
</feature>
<protein>
    <submittedName>
        <fullName evidence="7">NACHT domain-containing protein</fullName>
    </submittedName>
</protein>
<evidence type="ECO:0000256" key="3">
    <source>
        <dbReference type="PROSITE-ProRule" id="PRU00023"/>
    </source>
</evidence>
<dbReference type="AlphaFoldDB" id="A0A915B7N0"/>
<dbReference type="Gene3D" id="1.25.40.20">
    <property type="entry name" value="Ankyrin repeat-containing domain"/>
    <property type="match status" value="5"/>
</dbReference>
<feature type="domain" description="Nephrocystin 3-like N-terminal" evidence="5">
    <location>
        <begin position="5"/>
        <end position="147"/>
    </location>
</feature>
<dbReference type="InterPro" id="IPR036770">
    <property type="entry name" value="Ankyrin_rpt-contain_sf"/>
</dbReference>
<feature type="repeat" description="ANK" evidence="3">
    <location>
        <begin position="895"/>
        <end position="927"/>
    </location>
</feature>
<dbReference type="InterPro" id="IPR027417">
    <property type="entry name" value="P-loop_NTPase"/>
</dbReference>
<organism evidence="6 7">
    <name type="scientific">Parascaris univalens</name>
    <name type="common">Nematode worm</name>
    <dbReference type="NCBI Taxonomy" id="6257"/>
    <lineage>
        <taxon>Eukaryota</taxon>
        <taxon>Metazoa</taxon>
        <taxon>Ecdysozoa</taxon>
        <taxon>Nematoda</taxon>
        <taxon>Chromadorea</taxon>
        <taxon>Rhabditida</taxon>
        <taxon>Spirurina</taxon>
        <taxon>Ascaridomorpha</taxon>
        <taxon>Ascaridoidea</taxon>
        <taxon>Ascarididae</taxon>
        <taxon>Parascaris</taxon>
    </lineage>
</organism>
<evidence type="ECO:0000259" key="5">
    <source>
        <dbReference type="Pfam" id="PF24883"/>
    </source>
</evidence>
<feature type="compositionally biased region" description="Low complexity" evidence="4">
    <location>
        <begin position="952"/>
        <end position="962"/>
    </location>
</feature>
<reference evidence="7" key="1">
    <citation type="submission" date="2022-11" db="UniProtKB">
        <authorList>
            <consortium name="WormBaseParasite"/>
        </authorList>
    </citation>
    <scope>IDENTIFICATION</scope>
</reference>
<dbReference type="SUPFAM" id="SSF48403">
    <property type="entry name" value="Ankyrin repeat"/>
    <property type="match status" value="2"/>
</dbReference>
<evidence type="ECO:0000256" key="1">
    <source>
        <dbReference type="ARBA" id="ARBA00022737"/>
    </source>
</evidence>
<feature type="repeat" description="ANK" evidence="3">
    <location>
        <begin position="625"/>
        <end position="657"/>
    </location>
</feature>
<dbReference type="Pfam" id="PF12796">
    <property type="entry name" value="Ank_2"/>
    <property type="match status" value="5"/>
</dbReference>
<feature type="region of interest" description="Disordered" evidence="4">
    <location>
        <begin position="952"/>
        <end position="984"/>
    </location>
</feature>
<keyword evidence="2 3" id="KW-0040">ANK repeat</keyword>
<dbReference type="Pfam" id="PF24883">
    <property type="entry name" value="NPHP3_N"/>
    <property type="match status" value="1"/>
</dbReference>
<dbReference type="PROSITE" id="PS50088">
    <property type="entry name" value="ANK_REPEAT"/>
    <property type="match status" value="8"/>
</dbReference>
<dbReference type="Gene3D" id="3.40.50.300">
    <property type="entry name" value="P-loop containing nucleotide triphosphate hydrolases"/>
    <property type="match status" value="1"/>
</dbReference>
<evidence type="ECO:0000313" key="7">
    <source>
        <dbReference type="WBParaSite" id="PgR029_g112_t01"/>
    </source>
</evidence>
<keyword evidence="1" id="KW-0677">Repeat</keyword>
<dbReference type="SMART" id="SM00248">
    <property type="entry name" value="ANK"/>
    <property type="match status" value="15"/>
</dbReference>
<dbReference type="PANTHER" id="PTHR24198:SF165">
    <property type="entry name" value="ANKYRIN REPEAT-CONTAINING PROTEIN-RELATED"/>
    <property type="match status" value="1"/>
</dbReference>
<dbReference type="InterPro" id="IPR002110">
    <property type="entry name" value="Ankyrin_rpt"/>
</dbReference>
<dbReference type="PANTHER" id="PTHR24198">
    <property type="entry name" value="ANKYRIN REPEAT AND PROTEIN KINASE DOMAIN-CONTAINING PROTEIN"/>
    <property type="match status" value="1"/>
</dbReference>
<name>A0A915B7N0_PARUN</name>
<dbReference type="PRINTS" id="PR01415">
    <property type="entry name" value="ANKYRIN"/>
</dbReference>
<sequence length="999" mass="108744">MERVASKRRFRKWIANSSKSLLITGAPYTGKTIFAKQLESEPQLAAAHYCSPLYPESLEIATLLRNIANQLVLRFPNLVVPSLTSVTLIAHQVDAVEHLMVKPLLSLPRPKSPLFVLIDGCDNDILPLVALMARSLPKWLKVVATSRPLDIDERKKLDRFYIFELDSESTELIEFIEYRLPQMDVSRILEACQGSWFFVDQYSRALQANLLTIPSTSHSQEDLVAVQDVDTIPVGEQELLATIEPQLPPHLNVYLRIIASSRHPPARREFLAVAKMAVGGTLSSLEADLVDCESIFDSPDPLILSGAWRNRYENDCEEGHALWAEIIRRTGCDTAQTVIELAYHLAHSNDKQFPNKAEILRNYGADLIELRCPVFDYETSNLLVEAGVTLLDQNSQPDFVFACSSGDLDAVDDLLDCVEEPALASGLIAAASRGHTDVCRTILDKKSSAAHYVDCQQWNALRSAACNNHIAVLDMLIEYGIDVDECGNGGRTALRAAAWSGHEAIVERLLQSKADVDKKDSEGRTALMAAAFMDHFNIVSLLLRYGADPNLLDSSGATALHLALANCAHSEEHNKTVAELLNGGSNADIEDANGRNCVHLAAYHGDDNLEAVIERCRNIDAQDHGGRTALMLAACQDKMLACQKLIEHGADIDCIDNHGRTALILAAIHANLDICQMCISLGADEGHKDNDGAVALHYAAMHANKELIRLLCTPTTVVTNDCHGNHPLLVAAQHPNVDVVAELLNFGAPIQIQSHDGQSALRIAALAHNEAVVRCLVAHILATGDKNDLEEYDLDGTPLLHTVMIAHDAAMSAVLLDLGTSTAVRDAHARTCAHVAAQINDLKIAELIREYGGNFESRDEAGRTPLMTAVWASNYEIAHYMLESIAVSPNAVDFQGATALNIAAQIGHRDLVVLLLKFGAEPSLCDNLGRNAADVAQLAGHEHIRQILKSASGSADSSGFGSLPTSPSDQRTKSLSRRVGIATNPKYLQGPKIIQRATT</sequence>
<evidence type="ECO:0000313" key="6">
    <source>
        <dbReference type="Proteomes" id="UP000887569"/>
    </source>
</evidence>
<feature type="repeat" description="ANK" evidence="3">
    <location>
        <begin position="555"/>
        <end position="592"/>
    </location>
</feature>
<feature type="repeat" description="ANK" evidence="3">
    <location>
        <begin position="522"/>
        <end position="554"/>
    </location>
</feature>
<feature type="repeat" description="ANK" evidence="3">
    <location>
        <begin position="489"/>
        <end position="521"/>
    </location>
</feature>
<keyword evidence="6" id="KW-1185">Reference proteome</keyword>
<dbReference type="InterPro" id="IPR056884">
    <property type="entry name" value="NPHP3-like_N"/>
</dbReference>
<dbReference type="WBParaSite" id="PgR029_g112_t01">
    <property type="protein sequence ID" value="PgR029_g112_t01"/>
    <property type="gene ID" value="PgR029_g112"/>
</dbReference>
<dbReference type="Proteomes" id="UP000887569">
    <property type="component" value="Unplaced"/>
</dbReference>
<proteinExistence type="predicted"/>
<accession>A0A915B7N0</accession>
<evidence type="ECO:0000256" key="4">
    <source>
        <dbReference type="SAM" id="MobiDB-lite"/>
    </source>
</evidence>
<dbReference type="Pfam" id="PF00023">
    <property type="entry name" value="Ank"/>
    <property type="match status" value="1"/>
</dbReference>